<feature type="transmembrane region" description="Helical" evidence="2">
    <location>
        <begin position="225"/>
        <end position="246"/>
    </location>
</feature>
<feature type="transmembrane region" description="Helical" evidence="2">
    <location>
        <begin position="12"/>
        <end position="38"/>
    </location>
</feature>
<keyword evidence="4" id="KW-1185">Reference proteome</keyword>
<feature type="transmembrane region" description="Helical" evidence="2">
    <location>
        <begin position="258"/>
        <end position="279"/>
    </location>
</feature>
<evidence type="ECO:0000313" key="4">
    <source>
        <dbReference type="Proteomes" id="UP001556617"/>
    </source>
</evidence>
<sequence>MTNTNNSKKIIVLLMLSQACYLSAMSIDLTITALVGTTLASNRLYATLPMALISIFSVIVAPQIPKLATRLGLKNLLISGGGIAAIGGIFSWYSLAVHSFLLLCIGTSCVGIYQAIANYYRYVAADTSRRGQEVRSISLVLTAGVFAAIIGPLLATWSSQLLTPLYSGAYLLVSVLGIGALFINTCLPKKQINATMQHSVAQADKTEIKIGFSTLLKRASFRNGALILLCSCFSMSLIMAGAPIFMQNILHNSATQRMFGMQLHMVGMYLPVIILLFVAKYLALKIQIMSAAVIGIIAVLTSAFYVNHTTIMITLLLIGVFWSLSYASGSALLTQSYTAQERQSARGKGEMFPVLGLAIGSLLAGPFSLWTPWPVQMSVILLFILMSVGLIFIDWHKI</sequence>
<evidence type="ECO:0000256" key="1">
    <source>
        <dbReference type="ARBA" id="ARBA00004651"/>
    </source>
</evidence>
<gene>
    <name evidence="3" type="ORF">AB3K24_00720</name>
</gene>
<organism evidence="3 4">
    <name type="scientific">Leuconostoc aquikimchii</name>
    <dbReference type="NCBI Taxonomy" id="3236804"/>
    <lineage>
        <taxon>Bacteria</taxon>
        <taxon>Bacillati</taxon>
        <taxon>Bacillota</taxon>
        <taxon>Bacilli</taxon>
        <taxon>Lactobacillales</taxon>
        <taxon>Lactobacillaceae</taxon>
        <taxon>Leuconostoc</taxon>
    </lineage>
</organism>
<dbReference type="EMBL" id="JBFPER010000001">
    <property type="protein sequence ID" value="MEX0379886.1"/>
    <property type="molecule type" value="Genomic_DNA"/>
</dbReference>
<proteinExistence type="predicted"/>
<dbReference type="SUPFAM" id="SSF103473">
    <property type="entry name" value="MFS general substrate transporter"/>
    <property type="match status" value="1"/>
</dbReference>
<dbReference type="RefSeq" id="WP_367973239.1">
    <property type="nucleotide sequence ID" value="NZ_JBFPEQ010000001.1"/>
</dbReference>
<feature type="transmembrane region" description="Helical" evidence="2">
    <location>
        <begin position="354"/>
        <end position="371"/>
    </location>
</feature>
<feature type="transmembrane region" description="Helical" evidence="2">
    <location>
        <begin position="169"/>
        <end position="187"/>
    </location>
</feature>
<keyword evidence="2" id="KW-0812">Transmembrane</keyword>
<feature type="transmembrane region" description="Helical" evidence="2">
    <location>
        <begin position="44"/>
        <end position="64"/>
    </location>
</feature>
<evidence type="ECO:0000256" key="2">
    <source>
        <dbReference type="SAM" id="Phobius"/>
    </source>
</evidence>
<name>A0ABV3S0P2_9LACO</name>
<feature type="transmembrane region" description="Helical" evidence="2">
    <location>
        <begin position="286"/>
        <end position="305"/>
    </location>
</feature>
<dbReference type="PANTHER" id="PTHR23534:SF1">
    <property type="entry name" value="MAJOR FACILITATOR SUPERFAMILY PROTEIN"/>
    <property type="match status" value="1"/>
</dbReference>
<reference evidence="3 4" key="1">
    <citation type="submission" date="2024-07" db="EMBL/GenBank/DDBJ databases">
        <authorList>
            <person name="Yun M."/>
        </authorList>
    </citation>
    <scope>NUCLEOTIDE SEQUENCE [LARGE SCALE GENOMIC DNA]</scope>
    <source>
        <strain evidence="3 4">MS01</strain>
    </source>
</reference>
<keyword evidence="2" id="KW-1133">Transmembrane helix</keyword>
<feature type="transmembrane region" description="Helical" evidence="2">
    <location>
        <begin position="99"/>
        <end position="116"/>
    </location>
</feature>
<dbReference type="Pfam" id="PF07690">
    <property type="entry name" value="MFS_1"/>
    <property type="match status" value="1"/>
</dbReference>
<dbReference type="PANTHER" id="PTHR23534">
    <property type="entry name" value="MFS PERMEASE"/>
    <property type="match status" value="1"/>
</dbReference>
<accession>A0ABV3S0P2</accession>
<dbReference type="Proteomes" id="UP001556617">
    <property type="component" value="Unassembled WGS sequence"/>
</dbReference>
<dbReference type="InterPro" id="IPR011701">
    <property type="entry name" value="MFS"/>
</dbReference>
<comment type="caution">
    <text evidence="3">The sequence shown here is derived from an EMBL/GenBank/DDBJ whole genome shotgun (WGS) entry which is preliminary data.</text>
</comment>
<comment type="subcellular location">
    <subcellularLocation>
        <location evidence="1">Cell membrane</location>
        <topology evidence="1">Multi-pass membrane protein</topology>
    </subcellularLocation>
</comment>
<evidence type="ECO:0000313" key="3">
    <source>
        <dbReference type="EMBL" id="MEX0379886.1"/>
    </source>
</evidence>
<feature type="transmembrane region" description="Helical" evidence="2">
    <location>
        <begin position="137"/>
        <end position="157"/>
    </location>
</feature>
<protein>
    <submittedName>
        <fullName evidence="3">MFS transporter</fullName>
    </submittedName>
</protein>
<keyword evidence="2" id="KW-0472">Membrane</keyword>
<feature type="transmembrane region" description="Helical" evidence="2">
    <location>
        <begin position="311"/>
        <end position="333"/>
    </location>
</feature>
<dbReference type="InterPro" id="IPR036259">
    <property type="entry name" value="MFS_trans_sf"/>
</dbReference>
<feature type="transmembrane region" description="Helical" evidence="2">
    <location>
        <begin position="76"/>
        <end position="93"/>
    </location>
</feature>
<feature type="transmembrane region" description="Helical" evidence="2">
    <location>
        <begin position="377"/>
        <end position="395"/>
    </location>
</feature>
<dbReference type="Gene3D" id="1.20.1250.20">
    <property type="entry name" value="MFS general substrate transporter like domains"/>
    <property type="match status" value="1"/>
</dbReference>